<evidence type="ECO:0000313" key="1">
    <source>
        <dbReference type="EMBL" id="URE13855.1"/>
    </source>
</evidence>
<organism evidence="1 2">
    <name type="scientific">Musa troglodytarum</name>
    <name type="common">fe'i banana</name>
    <dbReference type="NCBI Taxonomy" id="320322"/>
    <lineage>
        <taxon>Eukaryota</taxon>
        <taxon>Viridiplantae</taxon>
        <taxon>Streptophyta</taxon>
        <taxon>Embryophyta</taxon>
        <taxon>Tracheophyta</taxon>
        <taxon>Spermatophyta</taxon>
        <taxon>Magnoliopsida</taxon>
        <taxon>Liliopsida</taxon>
        <taxon>Zingiberales</taxon>
        <taxon>Musaceae</taxon>
        <taxon>Musa</taxon>
    </lineage>
</organism>
<accession>A0A9E7GFP2</accession>
<sequence length="110" mass="12118">MLNAIQCGACRGHYRRQSLLVSLQPSALATICFAQSCLAKEGWQTWWSMSFGRCLKEVLMVPSLSATFLGFQACMLYLQGSCGSGVSPASEVNRSLIELLMVLEMKSYLI</sequence>
<protein>
    <submittedName>
        <fullName evidence="1">Uncharacterized protein</fullName>
    </submittedName>
</protein>
<dbReference type="Proteomes" id="UP001055439">
    <property type="component" value="Chromosome 6"/>
</dbReference>
<reference evidence="1" key="1">
    <citation type="submission" date="2022-05" db="EMBL/GenBank/DDBJ databases">
        <title>The Musa troglodytarum L. genome provides insights into the mechanism of non-climacteric behaviour and enrichment of carotenoids.</title>
        <authorList>
            <person name="Wang J."/>
        </authorList>
    </citation>
    <scope>NUCLEOTIDE SEQUENCE</scope>
    <source>
        <tissue evidence="1">Leaf</tissue>
    </source>
</reference>
<gene>
    <name evidence="1" type="ORF">MUK42_35213</name>
</gene>
<name>A0A9E7GFP2_9LILI</name>
<keyword evidence="2" id="KW-1185">Reference proteome</keyword>
<dbReference type="EMBL" id="CP097508">
    <property type="protein sequence ID" value="URE13855.1"/>
    <property type="molecule type" value="Genomic_DNA"/>
</dbReference>
<evidence type="ECO:0000313" key="2">
    <source>
        <dbReference type="Proteomes" id="UP001055439"/>
    </source>
</evidence>
<proteinExistence type="predicted"/>
<dbReference type="AlphaFoldDB" id="A0A9E7GFP2"/>